<dbReference type="InterPro" id="IPR000515">
    <property type="entry name" value="MetI-like"/>
</dbReference>
<feature type="domain" description="ABC transmembrane type-1" evidence="8">
    <location>
        <begin position="71"/>
        <end position="260"/>
    </location>
</feature>
<dbReference type="Gene3D" id="1.10.3720.10">
    <property type="entry name" value="MetI-like"/>
    <property type="match status" value="1"/>
</dbReference>
<keyword evidence="6 7" id="KW-0472">Membrane</keyword>
<dbReference type="Proteomes" id="UP001210339">
    <property type="component" value="Chromosome"/>
</dbReference>
<keyword evidence="5 7" id="KW-1133">Transmembrane helix</keyword>
<evidence type="ECO:0000256" key="2">
    <source>
        <dbReference type="ARBA" id="ARBA00022448"/>
    </source>
</evidence>
<dbReference type="PANTHER" id="PTHR43386:SF1">
    <property type="entry name" value="D,D-DIPEPTIDE TRANSPORT SYSTEM PERMEASE PROTEIN DDPC-RELATED"/>
    <property type="match status" value="1"/>
</dbReference>
<dbReference type="RefSeq" id="WP_271190866.1">
    <property type="nucleotide sequence ID" value="NZ_CP115667.1"/>
</dbReference>
<name>A0ABY7QTC8_9FIRM</name>
<keyword evidence="4 7" id="KW-0812">Transmembrane</keyword>
<dbReference type="CDD" id="cd06261">
    <property type="entry name" value="TM_PBP2"/>
    <property type="match status" value="1"/>
</dbReference>
<dbReference type="PROSITE" id="PS50928">
    <property type="entry name" value="ABC_TM1"/>
    <property type="match status" value="1"/>
</dbReference>
<evidence type="ECO:0000256" key="4">
    <source>
        <dbReference type="ARBA" id="ARBA00022692"/>
    </source>
</evidence>
<keyword evidence="3" id="KW-1003">Cell membrane</keyword>
<feature type="transmembrane region" description="Helical" evidence="7">
    <location>
        <begin position="238"/>
        <end position="259"/>
    </location>
</feature>
<dbReference type="Pfam" id="PF00528">
    <property type="entry name" value="BPD_transp_1"/>
    <property type="match status" value="1"/>
</dbReference>
<feature type="transmembrane region" description="Helical" evidence="7">
    <location>
        <begin position="107"/>
        <end position="128"/>
    </location>
</feature>
<evidence type="ECO:0000256" key="5">
    <source>
        <dbReference type="ARBA" id="ARBA00022989"/>
    </source>
</evidence>
<evidence type="ECO:0000313" key="10">
    <source>
        <dbReference type="Proteomes" id="UP001210339"/>
    </source>
</evidence>
<feature type="transmembrane region" description="Helical" evidence="7">
    <location>
        <begin position="203"/>
        <end position="226"/>
    </location>
</feature>
<gene>
    <name evidence="9" type="ORF">O6R05_04815</name>
</gene>
<feature type="transmembrane region" description="Helical" evidence="7">
    <location>
        <begin position="134"/>
        <end position="153"/>
    </location>
</feature>
<evidence type="ECO:0000313" key="9">
    <source>
        <dbReference type="EMBL" id="WBW49334.1"/>
    </source>
</evidence>
<feature type="transmembrane region" description="Helical" evidence="7">
    <location>
        <begin position="73"/>
        <end position="95"/>
    </location>
</feature>
<evidence type="ECO:0000256" key="6">
    <source>
        <dbReference type="ARBA" id="ARBA00023136"/>
    </source>
</evidence>
<dbReference type="PROSITE" id="PS51257">
    <property type="entry name" value="PROKAR_LIPOPROTEIN"/>
    <property type="match status" value="1"/>
</dbReference>
<evidence type="ECO:0000259" key="8">
    <source>
        <dbReference type="PROSITE" id="PS50928"/>
    </source>
</evidence>
<feature type="transmembrane region" description="Helical" evidence="7">
    <location>
        <begin position="174"/>
        <end position="197"/>
    </location>
</feature>
<evidence type="ECO:0000256" key="7">
    <source>
        <dbReference type="RuleBase" id="RU363032"/>
    </source>
</evidence>
<sequence length="275" mass="29791">MTRQRQIKFSTALAGIVLGSIVLGCVFADQLASLSPRFLDVNHVYESPGRDFLFGTDGLGRDLFSSIWHGGQVSLTISILATVISTGIAVIYGALSGLNDSLEGVMMRFLEIVLSVPTLLSVVFFQGIFGRSVVGMAVAIGLTGWCTMAKVVATEVKQIRTAHFFVASKAMGGGFFHLLIHHLAPNFLPAVIFMIVMELRTAMIFEATLSFMGLGLPIDVVSWGSLLAFSNRSLFTGAWWMVVIPGLFLVVTLFAITALGEAVRRQLSPKETYLH</sequence>
<comment type="subcellular location">
    <subcellularLocation>
        <location evidence="1 7">Cell membrane</location>
        <topology evidence="1 7">Multi-pass membrane protein</topology>
    </subcellularLocation>
</comment>
<organism evidence="9 10">
    <name type="scientific">Peptoniphilus equinus</name>
    <dbReference type="NCBI Taxonomy" id="3016343"/>
    <lineage>
        <taxon>Bacteria</taxon>
        <taxon>Bacillati</taxon>
        <taxon>Bacillota</taxon>
        <taxon>Tissierellia</taxon>
        <taxon>Tissierellales</taxon>
        <taxon>Peptoniphilaceae</taxon>
        <taxon>Peptoniphilus</taxon>
    </lineage>
</organism>
<accession>A0ABY7QTC8</accession>
<evidence type="ECO:0000256" key="1">
    <source>
        <dbReference type="ARBA" id="ARBA00004651"/>
    </source>
</evidence>
<keyword evidence="2 7" id="KW-0813">Transport</keyword>
<proteinExistence type="inferred from homology"/>
<protein>
    <submittedName>
        <fullName evidence="9">ABC transporter permease</fullName>
    </submittedName>
</protein>
<evidence type="ECO:0000256" key="3">
    <source>
        <dbReference type="ARBA" id="ARBA00022475"/>
    </source>
</evidence>
<comment type="similarity">
    <text evidence="7">Belongs to the binding-protein-dependent transport system permease family.</text>
</comment>
<dbReference type="InterPro" id="IPR050366">
    <property type="entry name" value="BP-dependent_transpt_permease"/>
</dbReference>
<dbReference type="SUPFAM" id="SSF161098">
    <property type="entry name" value="MetI-like"/>
    <property type="match status" value="1"/>
</dbReference>
<dbReference type="InterPro" id="IPR035906">
    <property type="entry name" value="MetI-like_sf"/>
</dbReference>
<dbReference type="EMBL" id="CP115667">
    <property type="protein sequence ID" value="WBW49334.1"/>
    <property type="molecule type" value="Genomic_DNA"/>
</dbReference>
<keyword evidence="10" id="KW-1185">Reference proteome</keyword>
<dbReference type="PANTHER" id="PTHR43386">
    <property type="entry name" value="OLIGOPEPTIDE TRANSPORT SYSTEM PERMEASE PROTEIN APPC"/>
    <property type="match status" value="1"/>
</dbReference>
<reference evidence="9 10" key="1">
    <citation type="submission" date="2023-01" db="EMBL/GenBank/DDBJ databases">
        <authorList>
            <person name="Lee S.H."/>
            <person name="Jung H.S."/>
            <person name="Yun J.U."/>
        </authorList>
    </citation>
    <scope>NUCLEOTIDE SEQUENCE [LARGE SCALE GENOMIC DNA]</scope>
    <source>
        <strain evidence="9 10">CBA3646</strain>
    </source>
</reference>